<protein>
    <submittedName>
        <fullName evidence="2">Endoribonuclease L-PSP</fullName>
    </submittedName>
</protein>
<dbReference type="Proteomes" id="UP000055019">
    <property type="component" value="Unassembled WGS sequence"/>
</dbReference>
<evidence type="ECO:0000313" key="2">
    <source>
        <dbReference type="EMBL" id="SAL88841.1"/>
    </source>
</evidence>
<gene>
    <name evidence="2" type="ORF">AWB74_08761</name>
</gene>
<dbReference type="AlphaFoldDB" id="A0A158L797"/>
<dbReference type="PANTHER" id="PTHR43760">
    <property type="entry name" value="ENDORIBONUCLEASE-RELATED"/>
    <property type="match status" value="1"/>
</dbReference>
<dbReference type="RefSeq" id="WP_061152755.1">
    <property type="nucleotide sequence ID" value="NZ_FCOM02000193.1"/>
</dbReference>
<feature type="domain" description="Endoribonuclease L-PSP/chorismate mutase-like" evidence="1">
    <location>
        <begin position="3"/>
        <end position="85"/>
    </location>
</feature>
<reference evidence="2" key="1">
    <citation type="submission" date="2016-01" db="EMBL/GenBank/DDBJ databases">
        <authorList>
            <person name="Peeters C."/>
        </authorList>
    </citation>
    <scope>NUCLEOTIDE SEQUENCE [LARGE SCALE GENOMIC DNA]</scope>
    <source>
        <strain evidence="2">LMG 29317</strain>
    </source>
</reference>
<dbReference type="InterPro" id="IPR035959">
    <property type="entry name" value="RutC-like_sf"/>
</dbReference>
<dbReference type="CDD" id="cd02199">
    <property type="entry name" value="YjgF_YER057c_UK114_like_1"/>
    <property type="match status" value="1"/>
</dbReference>
<dbReference type="PANTHER" id="PTHR43760:SF1">
    <property type="entry name" value="ENDORIBONUCLEASE L-PSP_CHORISMATE MUTASE-LIKE DOMAIN-CONTAINING PROTEIN"/>
    <property type="match status" value="1"/>
</dbReference>
<evidence type="ECO:0000259" key="1">
    <source>
        <dbReference type="Pfam" id="PF14588"/>
    </source>
</evidence>
<name>A0A158L797_9BURK</name>
<dbReference type="EMBL" id="FCOM02000193">
    <property type="protein sequence ID" value="SAL88841.1"/>
    <property type="molecule type" value="Genomic_DNA"/>
</dbReference>
<dbReference type="SUPFAM" id="SSF55298">
    <property type="entry name" value="YjgF-like"/>
    <property type="match status" value="1"/>
</dbReference>
<sequence length="112" mass="11781">MPKGRLGQTLSLDDGIAFAREAALELLLTLCEELGSLERVQQVLDIQGFVNADASFEEHAKVLDGASDVLVDVLGDAGLHARSVFGCVSLRGGQPVILRAVVGLKTVSPDPL</sequence>
<accession>A0A158L797</accession>
<organism evidence="2 3">
    <name type="scientific">Caballeronia arvi</name>
    <dbReference type="NCBI Taxonomy" id="1777135"/>
    <lineage>
        <taxon>Bacteria</taxon>
        <taxon>Pseudomonadati</taxon>
        <taxon>Pseudomonadota</taxon>
        <taxon>Betaproteobacteria</taxon>
        <taxon>Burkholderiales</taxon>
        <taxon>Burkholderiaceae</taxon>
        <taxon>Caballeronia</taxon>
    </lineage>
</organism>
<dbReference type="InterPro" id="IPR013813">
    <property type="entry name" value="Endoribo_LPSP/chorism_mut-like"/>
</dbReference>
<proteinExistence type="predicted"/>
<dbReference type="Gene3D" id="3.30.1330.40">
    <property type="entry name" value="RutC-like"/>
    <property type="match status" value="1"/>
</dbReference>
<comment type="caution">
    <text evidence="2">The sequence shown here is derived from an EMBL/GenBank/DDBJ whole genome shotgun (WGS) entry which is preliminary data.</text>
</comment>
<evidence type="ECO:0000313" key="3">
    <source>
        <dbReference type="Proteomes" id="UP000055019"/>
    </source>
</evidence>
<dbReference type="Pfam" id="PF14588">
    <property type="entry name" value="YjgF_endoribonc"/>
    <property type="match status" value="1"/>
</dbReference>
<dbReference type="OrthoDB" id="9806350at2"/>
<keyword evidence="3" id="KW-1185">Reference proteome</keyword>